<feature type="compositionally biased region" description="Acidic residues" evidence="2">
    <location>
        <begin position="118"/>
        <end position="141"/>
    </location>
</feature>
<feature type="compositionally biased region" description="Low complexity" evidence="2">
    <location>
        <begin position="162"/>
        <end position="185"/>
    </location>
</feature>
<sequence length="1256" mass="138291">MEADEALNDATPPLVEEQMPDQDDVIMPDESHGDPEESIEEPMPVATDAAREGVDAVIGHAVAEGVADEEAAMEVGEGEETMGGEEETKEEEEEAEEEKGEEEADLDDGSTRDTLPMYDDEEEEKAEEATEDAVEPAETIEQEVKEPSPSPEGETTSQPLPDSSEASESAADAADQGAADAAEAAEVGDAEEGGEAGEEEQANTEAQPSLTFPHCHVCGFDRETVFMREKKAPSGQFKNKVLYRNRCVRKPCARFFGPSYVWMSKEGEYLKVTEESANAVRPYASGPREEKYPELDYARAAQSGMRPPIDNNGAAARTARAARAAAGATDEDSPSLSRTPSTSTSASPAPPPKGSSSATKASPSAASSKPSTSRGTGQKKSSTAPPKLRKGYEWVVEDDEPAQPPPPDRVIELARVIAMQNAAATATDKAKSMRRTFGTQTGDEDHLVLLLVEEMKAKASFEMEPAAESPVTAALSNRLFLTQRMMLTQTQEIKNLRAERDTLRANMKSMEQQVTAYRKDVVADVTRLKEDVQMAGKDLRNFMHEMQNEANKDIRDINKIKVQVAQRIDDMNRVRRKVESALEYQKSLTEEADALADTYHRVEAELRSQLIDAKTMEEYAHTKLMDKIYLKDNERCTHCQVNERIKNMLTEQLADKTLSANNLGKERIELVKKLENSERIRAIVSKENEKLKFEKNAWEMNCHRFLGELAQSRGTKAGLVLASMQPCLPSSLPASQPQPQQPPGEAAFTPMSTSTKETDEISPERSDDSVEMDRPPPTSSTSSAEEGEYKSPQSPSSSSLARLPPPPAPPAAILQPAPAKEPSPEGAAGFASWIPKDRKEQEMPSAMAEAFRKVHEALEKGRPPREEKKGPPKKEKEKRDERGKRSGAPPHPSSAHHKNGEKKPKLDGGARKEEKVASRPIPTLGGAPKGGPSPQMPPKDKEQQRRMEERRRNDPSPIPFTSAHEPAYPAVVTKKPAVKVPYNGPSSLIAGASSSAHPSPRPQKGPGGSQGRTPEKKVMSFLPVAGSSALPPLPQPQNRDPPRQPQQQSGPPLDAILREAERLRLMERDRQMRRDKDHLDVIRSIVAVSAQAVHQQQRQPPPPMNGGFDEGLPWNQGRAQPAAPPRGQRPRTPVQDWYYEEPAVGHGPPQHPQHLQQPRPRSPSRYYDDAMYDPRAPRDQFGRLDPTMGGMRHPAHHPGGPPPQHLHSQHPQHMQHMQPPGYRGGAPPPHQQAPPPRRDWQEPNWSGEPPRRGYWD</sequence>
<proteinExistence type="predicted"/>
<accession>A0A8R1UBN0</accession>
<feature type="region of interest" description="Disordered" evidence="2">
    <location>
        <begin position="1"/>
        <end position="43"/>
    </location>
</feature>
<protein>
    <submittedName>
        <fullName evidence="3">Uncharacterized protein</fullName>
    </submittedName>
</protein>
<feature type="compositionally biased region" description="Basic and acidic residues" evidence="2">
    <location>
        <begin position="850"/>
        <end position="884"/>
    </location>
</feature>
<keyword evidence="4" id="KW-1185">Reference proteome</keyword>
<feature type="compositionally biased region" description="Low complexity" evidence="2">
    <location>
        <begin position="354"/>
        <end position="373"/>
    </location>
</feature>
<reference evidence="4" key="1">
    <citation type="journal article" date="2008" name="Nat. Genet.">
        <title>The Pristionchus pacificus genome provides a unique perspective on nematode lifestyle and parasitism.</title>
        <authorList>
            <person name="Dieterich C."/>
            <person name="Clifton S.W."/>
            <person name="Schuster L.N."/>
            <person name="Chinwalla A."/>
            <person name="Delehaunty K."/>
            <person name="Dinkelacker I."/>
            <person name="Fulton L."/>
            <person name="Fulton R."/>
            <person name="Godfrey J."/>
            <person name="Minx P."/>
            <person name="Mitreva M."/>
            <person name="Roeseler W."/>
            <person name="Tian H."/>
            <person name="Witte H."/>
            <person name="Yang S.P."/>
            <person name="Wilson R.K."/>
            <person name="Sommer R.J."/>
        </authorList>
    </citation>
    <scope>NUCLEOTIDE SEQUENCE [LARGE SCALE GENOMIC DNA]</scope>
    <source>
        <strain evidence="4">PS312</strain>
    </source>
</reference>
<dbReference type="Proteomes" id="UP000005239">
    <property type="component" value="Unassembled WGS sequence"/>
</dbReference>
<feature type="compositionally biased region" description="Acidic residues" evidence="2">
    <location>
        <begin position="186"/>
        <end position="202"/>
    </location>
</feature>
<evidence type="ECO:0000256" key="2">
    <source>
        <dbReference type="SAM" id="MobiDB-lite"/>
    </source>
</evidence>
<feature type="compositionally biased region" description="Pro residues" evidence="2">
    <location>
        <begin position="1226"/>
        <end position="1235"/>
    </location>
</feature>
<feature type="compositionally biased region" description="Low complexity" evidence="2">
    <location>
        <begin position="791"/>
        <end position="802"/>
    </location>
</feature>
<dbReference type="EnsemblMetazoa" id="PPA18239.1">
    <property type="protein sequence ID" value="PPA18239.1"/>
    <property type="gene ID" value="WBGene00107793"/>
</dbReference>
<feature type="compositionally biased region" description="Polar residues" evidence="2">
    <location>
        <begin position="374"/>
        <end position="384"/>
    </location>
</feature>
<feature type="region of interest" description="Disordered" evidence="2">
    <location>
        <begin position="730"/>
        <end position="1062"/>
    </location>
</feature>
<feature type="compositionally biased region" description="Basic and acidic residues" evidence="2">
    <location>
        <begin position="901"/>
        <end position="917"/>
    </location>
</feature>
<feature type="compositionally biased region" description="Basic and acidic residues" evidence="2">
    <location>
        <begin position="756"/>
        <end position="774"/>
    </location>
</feature>
<feature type="coiled-coil region" evidence="1">
    <location>
        <begin position="486"/>
        <end position="520"/>
    </location>
</feature>
<dbReference type="AlphaFoldDB" id="A0A2A6C5K1"/>
<name>A0A2A6C5K1_PRIPA</name>
<accession>A0A2A6C5K1</accession>
<feature type="region of interest" description="Disordered" evidence="2">
    <location>
        <begin position="303"/>
        <end position="390"/>
    </location>
</feature>
<gene>
    <name evidence="3" type="primary">WBGene00107793</name>
</gene>
<feature type="region of interest" description="Disordered" evidence="2">
    <location>
        <begin position="63"/>
        <end position="214"/>
    </location>
</feature>
<feature type="compositionally biased region" description="Low complexity" evidence="2">
    <location>
        <begin position="313"/>
        <end position="347"/>
    </location>
</feature>
<keyword evidence="1" id="KW-0175">Coiled coil</keyword>
<feature type="compositionally biased region" description="Acidic residues" evidence="2">
    <location>
        <begin position="18"/>
        <end position="27"/>
    </location>
</feature>
<evidence type="ECO:0000256" key="1">
    <source>
        <dbReference type="SAM" id="Coils"/>
    </source>
</evidence>
<feature type="compositionally biased region" description="Low complexity" evidence="2">
    <location>
        <begin position="1152"/>
        <end position="1165"/>
    </location>
</feature>
<feature type="compositionally biased region" description="Basic and acidic residues" evidence="2">
    <location>
        <begin position="938"/>
        <end position="954"/>
    </location>
</feature>
<organism evidence="3 4">
    <name type="scientific">Pristionchus pacificus</name>
    <name type="common">Parasitic nematode worm</name>
    <dbReference type="NCBI Taxonomy" id="54126"/>
    <lineage>
        <taxon>Eukaryota</taxon>
        <taxon>Metazoa</taxon>
        <taxon>Ecdysozoa</taxon>
        <taxon>Nematoda</taxon>
        <taxon>Chromadorea</taxon>
        <taxon>Rhabditida</taxon>
        <taxon>Rhabditina</taxon>
        <taxon>Diplogasteromorpha</taxon>
        <taxon>Diplogasteroidea</taxon>
        <taxon>Neodiplogasteridae</taxon>
        <taxon>Pristionchus</taxon>
    </lineage>
</organism>
<feature type="region of interest" description="Disordered" evidence="2">
    <location>
        <begin position="1090"/>
        <end position="1256"/>
    </location>
</feature>
<dbReference type="OrthoDB" id="5878038at2759"/>
<reference evidence="3" key="2">
    <citation type="submission" date="2022-06" db="UniProtKB">
        <authorList>
            <consortium name="EnsemblMetazoa"/>
        </authorList>
    </citation>
    <scope>IDENTIFICATION</scope>
    <source>
        <strain evidence="3">PS312</strain>
    </source>
</reference>
<feature type="compositionally biased region" description="Low complexity" evidence="2">
    <location>
        <begin position="966"/>
        <end position="982"/>
    </location>
</feature>
<feature type="compositionally biased region" description="Acidic residues" evidence="2">
    <location>
        <begin position="66"/>
        <end position="108"/>
    </location>
</feature>
<evidence type="ECO:0000313" key="4">
    <source>
        <dbReference type="Proteomes" id="UP000005239"/>
    </source>
</evidence>
<feature type="compositionally biased region" description="Low complexity" evidence="2">
    <location>
        <begin position="1205"/>
        <end position="1221"/>
    </location>
</feature>
<evidence type="ECO:0000313" key="3">
    <source>
        <dbReference type="EnsemblMetazoa" id="PPA18239.1"/>
    </source>
</evidence>